<evidence type="ECO:0000313" key="3">
    <source>
        <dbReference type="Proteomes" id="UP001301731"/>
    </source>
</evidence>
<proteinExistence type="predicted"/>
<sequence length="229" mass="23491">MHARASRGARAALTALLLAATAACAGGPPRDTAKSPATGASPLERAALADGDLPDYQVSAVKTAGGASGQPTSDTARCQPLAGVMGDRPSPEALATVNRGLGSSRTPGLAVSASVSSYDPADARRLLDALRAAVADCGEGFTARVEGRSGRYSDVTAVPYGTGGDETVSWTTTGTTRGLRVPLHMVVVRKDAFVLRFMALDLGRDGPPAPRVPREIANRQLAKLTALRD</sequence>
<dbReference type="EMBL" id="CP137573">
    <property type="protein sequence ID" value="WOX22502.1"/>
    <property type="molecule type" value="Genomic_DNA"/>
</dbReference>
<evidence type="ECO:0008006" key="4">
    <source>
        <dbReference type="Google" id="ProtNLM"/>
    </source>
</evidence>
<gene>
    <name evidence="2" type="ORF">R2D22_14285</name>
</gene>
<protein>
    <recommendedName>
        <fullName evidence="4">Lipoprotein</fullName>
    </recommendedName>
</protein>
<feature type="signal peptide" evidence="1">
    <location>
        <begin position="1"/>
        <end position="25"/>
    </location>
</feature>
<dbReference type="RefSeq" id="WP_318103553.1">
    <property type="nucleotide sequence ID" value="NZ_CP137573.1"/>
</dbReference>
<feature type="chain" id="PRO_5046684505" description="Lipoprotein" evidence="1">
    <location>
        <begin position="26"/>
        <end position="229"/>
    </location>
</feature>
<dbReference type="Proteomes" id="UP001301731">
    <property type="component" value="Chromosome"/>
</dbReference>
<accession>A0ABZ0LST4</accession>
<name>A0ABZ0LST4_9ACTN</name>
<evidence type="ECO:0000313" key="2">
    <source>
        <dbReference type="EMBL" id="WOX22502.1"/>
    </source>
</evidence>
<reference evidence="2 3" key="1">
    <citation type="submission" date="2023-10" db="EMBL/GenBank/DDBJ databases">
        <title>The genome sequence of Streptomyces sp. HUAS YS2.</title>
        <authorList>
            <person name="Mo P."/>
        </authorList>
    </citation>
    <scope>NUCLEOTIDE SEQUENCE [LARGE SCALE GENOMIC DNA]</scope>
    <source>
        <strain evidence="2 3">HUAS YS2</strain>
    </source>
</reference>
<keyword evidence="3" id="KW-1185">Reference proteome</keyword>
<organism evidence="2 3">
    <name type="scientific">Streptomyces solicathayae</name>
    <dbReference type="NCBI Taxonomy" id="3081768"/>
    <lineage>
        <taxon>Bacteria</taxon>
        <taxon>Bacillati</taxon>
        <taxon>Actinomycetota</taxon>
        <taxon>Actinomycetes</taxon>
        <taxon>Kitasatosporales</taxon>
        <taxon>Streptomycetaceae</taxon>
        <taxon>Streptomyces</taxon>
    </lineage>
</organism>
<evidence type="ECO:0000256" key="1">
    <source>
        <dbReference type="SAM" id="SignalP"/>
    </source>
</evidence>
<dbReference type="PROSITE" id="PS51257">
    <property type="entry name" value="PROKAR_LIPOPROTEIN"/>
    <property type="match status" value="1"/>
</dbReference>
<keyword evidence="1" id="KW-0732">Signal</keyword>